<evidence type="ECO:0000256" key="1">
    <source>
        <dbReference type="ARBA" id="ARBA00025733"/>
    </source>
</evidence>
<keyword evidence="2" id="KW-0963">Cytoplasm</keyword>
<protein>
    <recommendedName>
        <fullName evidence="2">Co-chaperone protein p23</fullName>
    </recommendedName>
</protein>
<dbReference type="PROSITE" id="PS51203">
    <property type="entry name" value="CS"/>
    <property type="match status" value="1"/>
</dbReference>
<dbReference type="EMBL" id="JACGWL010000014">
    <property type="protein sequence ID" value="KAK4387788.1"/>
    <property type="molecule type" value="Genomic_DNA"/>
</dbReference>
<keyword evidence="2" id="KW-0539">Nucleus</keyword>
<evidence type="ECO:0000313" key="6">
    <source>
        <dbReference type="Proteomes" id="UP001289374"/>
    </source>
</evidence>
<feature type="domain" description="CS" evidence="4">
    <location>
        <begin position="73"/>
        <end position="164"/>
    </location>
</feature>
<dbReference type="GO" id="GO:0051087">
    <property type="term" value="F:protein-folding chaperone binding"/>
    <property type="evidence" value="ECO:0007669"/>
    <property type="project" value="TreeGrafter"/>
</dbReference>
<reference evidence="5" key="2">
    <citation type="journal article" date="2024" name="Plant">
        <title>Genomic evolution and insights into agronomic trait innovations of Sesamum species.</title>
        <authorList>
            <person name="Miao H."/>
            <person name="Wang L."/>
            <person name="Qu L."/>
            <person name="Liu H."/>
            <person name="Sun Y."/>
            <person name="Le M."/>
            <person name="Wang Q."/>
            <person name="Wei S."/>
            <person name="Zheng Y."/>
            <person name="Lin W."/>
            <person name="Duan Y."/>
            <person name="Cao H."/>
            <person name="Xiong S."/>
            <person name="Wang X."/>
            <person name="Wei L."/>
            <person name="Li C."/>
            <person name="Ma Q."/>
            <person name="Ju M."/>
            <person name="Zhao R."/>
            <person name="Li G."/>
            <person name="Mu C."/>
            <person name="Tian Q."/>
            <person name="Mei H."/>
            <person name="Zhang T."/>
            <person name="Gao T."/>
            <person name="Zhang H."/>
        </authorList>
    </citation>
    <scope>NUCLEOTIDE SEQUENCE</scope>
    <source>
        <strain evidence="5">K16</strain>
    </source>
</reference>
<comment type="subunit">
    <text evidence="2">Interacts with HSP90 in an ATP-dependent manner.</text>
</comment>
<comment type="caution">
    <text evidence="5">The sequence shown here is derived from an EMBL/GenBank/DDBJ whole genome shotgun (WGS) entry which is preliminary data.</text>
</comment>
<dbReference type="GO" id="GO:0051879">
    <property type="term" value="F:Hsp90 protein binding"/>
    <property type="evidence" value="ECO:0007669"/>
    <property type="project" value="UniProtKB-UniRule"/>
</dbReference>
<reference evidence="5" key="1">
    <citation type="submission" date="2020-06" db="EMBL/GenBank/DDBJ databases">
        <authorList>
            <person name="Li T."/>
            <person name="Hu X."/>
            <person name="Zhang T."/>
            <person name="Song X."/>
            <person name="Zhang H."/>
            <person name="Dai N."/>
            <person name="Sheng W."/>
            <person name="Hou X."/>
            <person name="Wei L."/>
        </authorList>
    </citation>
    <scope>NUCLEOTIDE SEQUENCE</scope>
    <source>
        <strain evidence="5">K16</strain>
        <tissue evidence="5">Leaf</tissue>
    </source>
</reference>
<organism evidence="5 6">
    <name type="scientific">Sesamum angolense</name>
    <dbReference type="NCBI Taxonomy" id="2727404"/>
    <lineage>
        <taxon>Eukaryota</taxon>
        <taxon>Viridiplantae</taxon>
        <taxon>Streptophyta</taxon>
        <taxon>Embryophyta</taxon>
        <taxon>Tracheophyta</taxon>
        <taxon>Spermatophyta</taxon>
        <taxon>Magnoliopsida</taxon>
        <taxon>eudicotyledons</taxon>
        <taxon>Gunneridae</taxon>
        <taxon>Pentapetalae</taxon>
        <taxon>asterids</taxon>
        <taxon>lamiids</taxon>
        <taxon>Lamiales</taxon>
        <taxon>Pedaliaceae</taxon>
        <taxon>Sesamum</taxon>
    </lineage>
</organism>
<evidence type="ECO:0000256" key="3">
    <source>
        <dbReference type="SAM" id="MobiDB-lite"/>
    </source>
</evidence>
<evidence type="ECO:0000259" key="4">
    <source>
        <dbReference type="PROSITE" id="PS51203"/>
    </source>
</evidence>
<evidence type="ECO:0000256" key="2">
    <source>
        <dbReference type="RuleBase" id="RU369032"/>
    </source>
</evidence>
<proteinExistence type="inferred from homology"/>
<keyword evidence="6" id="KW-1185">Reference proteome</keyword>
<name>A0AAE1W6M3_9LAMI</name>
<accession>A0AAE1W6M3</accession>
<dbReference type="SUPFAM" id="SSF49764">
    <property type="entry name" value="HSP20-like chaperones"/>
    <property type="match status" value="1"/>
</dbReference>
<keyword evidence="2" id="KW-0143">Chaperone</keyword>
<dbReference type="Gene3D" id="2.60.40.790">
    <property type="match status" value="1"/>
</dbReference>
<dbReference type="GO" id="GO:0006457">
    <property type="term" value="P:protein folding"/>
    <property type="evidence" value="ECO:0007669"/>
    <property type="project" value="TreeGrafter"/>
</dbReference>
<dbReference type="InterPro" id="IPR007052">
    <property type="entry name" value="CS_dom"/>
</dbReference>
<comment type="subcellular location">
    <subcellularLocation>
        <location evidence="2">Cytoplasm</location>
    </subcellularLocation>
    <subcellularLocation>
        <location evidence="2">Nucleus</location>
    </subcellularLocation>
</comment>
<dbReference type="InterPro" id="IPR008978">
    <property type="entry name" value="HSP20-like_chaperone"/>
</dbReference>
<feature type="region of interest" description="Disordered" evidence="3">
    <location>
        <begin position="164"/>
        <end position="235"/>
    </location>
</feature>
<sequence>MRYFSPDFICFEFVFLFALWEAVRVLFKLFVEFLSWSRAWLINREVASCLRLITGHLWDENISSNQQMGSLVSRHPLVKWAQRSDKLFITVELPDAENVKLNLDPEGKFFFSATSGADNTPYEIDIDLYDKVDVNRINGGVGFSSRGKPPVFVKVDWDKWVDEDEQDEKSGGDMDFGDFDFSKLNMGGPGDFDAEAADADEDDSSDTDEETKEETAPANGKSEEAPASSEPAAKA</sequence>
<dbReference type="AlphaFoldDB" id="A0AAE1W6M3"/>
<comment type="similarity">
    <text evidence="1 2">Belongs to the p23/wos2 family.</text>
</comment>
<dbReference type="Proteomes" id="UP001289374">
    <property type="component" value="Unassembled WGS sequence"/>
</dbReference>
<feature type="compositionally biased region" description="Acidic residues" evidence="3">
    <location>
        <begin position="192"/>
        <end position="212"/>
    </location>
</feature>
<dbReference type="Pfam" id="PF04969">
    <property type="entry name" value="CS"/>
    <property type="match status" value="1"/>
</dbReference>
<dbReference type="GO" id="GO:0006950">
    <property type="term" value="P:response to stress"/>
    <property type="evidence" value="ECO:0007669"/>
    <property type="project" value="UniProtKB-ARBA"/>
</dbReference>
<dbReference type="PANTHER" id="PTHR22932">
    <property type="entry name" value="TELOMERASE-BINDING PROTEIN P23 HSP90 CO-CHAPERONE"/>
    <property type="match status" value="1"/>
</dbReference>
<gene>
    <name evidence="5" type="ORF">Sango_2385400</name>
</gene>
<comment type="function">
    <text evidence="2">Acts as a co-chaperone for HSP90.</text>
</comment>
<dbReference type="CDD" id="cd06465">
    <property type="entry name" value="p23_hB-ind1_like"/>
    <property type="match status" value="1"/>
</dbReference>
<evidence type="ECO:0000313" key="5">
    <source>
        <dbReference type="EMBL" id="KAK4387788.1"/>
    </source>
</evidence>
<dbReference type="GO" id="GO:0005829">
    <property type="term" value="C:cytosol"/>
    <property type="evidence" value="ECO:0007669"/>
    <property type="project" value="TreeGrafter"/>
</dbReference>
<dbReference type="GO" id="GO:0005634">
    <property type="term" value="C:nucleus"/>
    <property type="evidence" value="ECO:0007669"/>
    <property type="project" value="UniProtKB-SubCell"/>
</dbReference>
<dbReference type="PANTHER" id="PTHR22932:SF11">
    <property type="entry name" value="CO-CHAPERONE PROTEIN P23"/>
    <property type="match status" value="1"/>
</dbReference>
<dbReference type="GO" id="GO:0051131">
    <property type="term" value="P:chaperone-mediated protein complex assembly"/>
    <property type="evidence" value="ECO:0007669"/>
    <property type="project" value="TreeGrafter"/>
</dbReference>
<feature type="compositionally biased region" description="Low complexity" evidence="3">
    <location>
        <begin position="225"/>
        <end position="235"/>
    </location>
</feature>
<dbReference type="InterPro" id="IPR045250">
    <property type="entry name" value="p23-like"/>
</dbReference>